<keyword evidence="6" id="KW-1185">Reference proteome</keyword>
<dbReference type="PANTHER" id="PTHR47447">
    <property type="entry name" value="OS03G0856100 PROTEIN"/>
    <property type="match status" value="1"/>
</dbReference>
<reference evidence="5" key="1">
    <citation type="submission" date="2022-08" db="EMBL/GenBank/DDBJ databases">
        <authorList>
            <person name="Gutierrez-Valencia J."/>
        </authorList>
    </citation>
    <scope>NUCLEOTIDE SEQUENCE</scope>
</reference>
<gene>
    <name evidence="5" type="ORF">LITE_LOCUS13751</name>
</gene>
<evidence type="ECO:0000256" key="2">
    <source>
        <dbReference type="ARBA" id="ARBA00022737"/>
    </source>
</evidence>
<dbReference type="AlphaFoldDB" id="A0AAV0JDF6"/>
<dbReference type="Proteomes" id="UP001154282">
    <property type="component" value="Unassembled WGS sequence"/>
</dbReference>
<dbReference type="NCBIfam" id="TIGR00756">
    <property type="entry name" value="PPR"/>
    <property type="match status" value="1"/>
</dbReference>
<dbReference type="Gene3D" id="1.25.40.10">
    <property type="entry name" value="Tetratricopeptide repeat domain"/>
    <property type="match status" value="1"/>
</dbReference>
<dbReference type="InterPro" id="IPR036063">
    <property type="entry name" value="Smr_dom_sf"/>
</dbReference>
<proteinExistence type="inferred from homology"/>
<dbReference type="PROSITE" id="PS50828">
    <property type="entry name" value="SMR"/>
    <property type="match status" value="1"/>
</dbReference>
<dbReference type="EMBL" id="CAMGYJ010000004">
    <property type="protein sequence ID" value="CAI0407919.1"/>
    <property type="molecule type" value="Genomic_DNA"/>
</dbReference>
<protein>
    <recommendedName>
        <fullName evidence="4">Smr domain-containing protein</fullName>
    </recommendedName>
</protein>
<dbReference type="Pfam" id="PF01535">
    <property type="entry name" value="PPR"/>
    <property type="match status" value="1"/>
</dbReference>
<name>A0AAV0JDF6_9ROSI</name>
<dbReference type="InterPro" id="IPR011990">
    <property type="entry name" value="TPR-like_helical_dom_sf"/>
</dbReference>
<sequence>MLMHVSFPPQSHTLHVLPHHRRRSNDRRIEITALSKQGQRFFSSLAATAVTGGDENRVIKKFVAASPKSIALEALSTLLSPESSHLRISGLALPLYLKITEASWFEWNPKLVANLAASLDKQEQCDESESLISDSIAKLQSRERELALFYCELVTSHSKHGSNRGFDCSLARLDQLLRSSSSVYVKKQGYKAMASGLAEMGRVKEAEELIEEMRGKGIRASQFEFRCVLYGYGRSGMFADMQRIVGKMETEGIEVDTVSSNMILSSFGARSALPEMATWLQKMRTLRIPCSIRTYNSVLNSCPTITSMMQSSASSNGFPISIQELVNNVTEAEAVLVGQLVESEVLNETMNWNASEAKLDLHGMHSSSAYVIILQWMDELRERLSRGDGVIPAEVVVVCGSGKHSSVRGQSPVKRLVKEIVVRTGSPLRIDRKNTGCFIAKGKVVKEWLC</sequence>
<evidence type="ECO:0000259" key="4">
    <source>
        <dbReference type="PROSITE" id="PS50828"/>
    </source>
</evidence>
<dbReference type="PANTHER" id="PTHR47447:SF15">
    <property type="entry name" value="OS02G0120000 PROTEIN"/>
    <property type="match status" value="1"/>
</dbReference>
<dbReference type="PROSITE" id="PS51375">
    <property type="entry name" value="PPR"/>
    <property type="match status" value="1"/>
</dbReference>
<accession>A0AAV0JDF6</accession>
<dbReference type="SMART" id="SM00463">
    <property type="entry name" value="SMR"/>
    <property type="match status" value="1"/>
</dbReference>
<keyword evidence="2" id="KW-0677">Repeat</keyword>
<dbReference type="Gene3D" id="3.30.1370.110">
    <property type="match status" value="1"/>
</dbReference>
<dbReference type="InterPro" id="IPR002885">
    <property type="entry name" value="PPR_rpt"/>
</dbReference>
<evidence type="ECO:0000256" key="3">
    <source>
        <dbReference type="PROSITE-ProRule" id="PRU00708"/>
    </source>
</evidence>
<comment type="caution">
    <text evidence="5">The sequence shown here is derived from an EMBL/GenBank/DDBJ whole genome shotgun (WGS) entry which is preliminary data.</text>
</comment>
<dbReference type="SUPFAM" id="SSF160443">
    <property type="entry name" value="SMR domain-like"/>
    <property type="match status" value="1"/>
</dbReference>
<evidence type="ECO:0000313" key="5">
    <source>
        <dbReference type="EMBL" id="CAI0407919.1"/>
    </source>
</evidence>
<dbReference type="InterPro" id="IPR002625">
    <property type="entry name" value="Smr_dom"/>
</dbReference>
<comment type="similarity">
    <text evidence="1">Belongs to the PPR family. P subfamily.</text>
</comment>
<evidence type="ECO:0000313" key="6">
    <source>
        <dbReference type="Proteomes" id="UP001154282"/>
    </source>
</evidence>
<evidence type="ECO:0000256" key="1">
    <source>
        <dbReference type="ARBA" id="ARBA00007626"/>
    </source>
</evidence>
<feature type="repeat" description="PPR" evidence="3">
    <location>
        <begin position="186"/>
        <end position="220"/>
    </location>
</feature>
<feature type="domain" description="Smr" evidence="4">
    <location>
        <begin position="359"/>
        <end position="449"/>
    </location>
</feature>
<dbReference type="Pfam" id="PF13812">
    <property type="entry name" value="PPR_3"/>
    <property type="match status" value="1"/>
</dbReference>
<organism evidence="5 6">
    <name type="scientific">Linum tenue</name>
    <dbReference type="NCBI Taxonomy" id="586396"/>
    <lineage>
        <taxon>Eukaryota</taxon>
        <taxon>Viridiplantae</taxon>
        <taxon>Streptophyta</taxon>
        <taxon>Embryophyta</taxon>
        <taxon>Tracheophyta</taxon>
        <taxon>Spermatophyta</taxon>
        <taxon>Magnoliopsida</taxon>
        <taxon>eudicotyledons</taxon>
        <taxon>Gunneridae</taxon>
        <taxon>Pentapetalae</taxon>
        <taxon>rosids</taxon>
        <taxon>fabids</taxon>
        <taxon>Malpighiales</taxon>
        <taxon>Linaceae</taxon>
        <taxon>Linum</taxon>
    </lineage>
</organism>